<evidence type="ECO:0000313" key="3">
    <source>
        <dbReference type="Proteomes" id="UP000238701"/>
    </source>
</evidence>
<name>A0A2U3KQE0_9BACT</name>
<keyword evidence="1" id="KW-0732">Signal</keyword>
<dbReference type="EMBL" id="OMOD01000134">
    <property type="protein sequence ID" value="SPF41888.1"/>
    <property type="molecule type" value="Genomic_DNA"/>
</dbReference>
<protein>
    <submittedName>
        <fullName evidence="2">Uncharacterized protein</fullName>
    </submittedName>
</protein>
<gene>
    <name evidence="2" type="ORF">SBA1_400033</name>
</gene>
<feature type="chain" id="PRO_5015756804" evidence="1">
    <location>
        <begin position="23"/>
        <end position="236"/>
    </location>
</feature>
<accession>A0A2U3KQE0</accession>
<sequence length="236" mass="25425">MQMRLMHLLLAIAGLAALPVLAKAQALVDSRDSSGIVARTTAAQPDVTYTRPTEKTKIENYLFDAFGPYPAAGATFAAAIGQGRNTPPEWGQGAEAYGKRFGSAFGIAAISTTTRYGLAEAFREDTLYYRCECKGVLPRLRHAVISTLSARRGEDGHRVFSIPALIAPYAGSMTAVYAWYPGRYNGKDALRMGNYTMLGYVGGNIGLEFFYSGPHSLLHRMHLNNGHGAPTSGSNP</sequence>
<feature type="signal peptide" evidence="1">
    <location>
        <begin position="1"/>
        <end position="22"/>
    </location>
</feature>
<evidence type="ECO:0000256" key="1">
    <source>
        <dbReference type="SAM" id="SignalP"/>
    </source>
</evidence>
<dbReference type="Proteomes" id="UP000238701">
    <property type="component" value="Unassembled WGS sequence"/>
</dbReference>
<organism evidence="2 3">
    <name type="scientific">Candidatus Sulfotelmatobacter kueseliae</name>
    <dbReference type="NCBI Taxonomy" id="2042962"/>
    <lineage>
        <taxon>Bacteria</taxon>
        <taxon>Pseudomonadati</taxon>
        <taxon>Acidobacteriota</taxon>
        <taxon>Terriglobia</taxon>
        <taxon>Terriglobales</taxon>
        <taxon>Candidatus Korobacteraceae</taxon>
        <taxon>Candidatus Sulfotelmatobacter</taxon>
    </lineage>
</organism>
<evidence type="ECO:0000313" key="2">
    <source>
        <dbReference type="EMBL" id="SPF41888.1"/>
    </source>
</evidence>
<proteinExistence type="predicted"/>
<dbReference type="AlphaFoldDB" id="A0A2U3KQE0"/>
<reference evidence="3" key="1">
    <citation type="submission" date="2018-02" db="EMBL/GenBank/DDBJ databases">
        <authorList>
            <person name="Hausmann B."/>
        </authorList>
    </citation>
    <scope>NUCLEOTIDE SEQUENCE [LARGE SCALE GENOMIC DNA]</scope>
    <source>
        <strain evidence="3">Peat soil MAG SbA1</strain>
    </source>
</reference>
<dbReference type="OrthoDB" id="119678at2"/>